<name>A0A521DLR0_9FLAO</name>
<dbReference type="RefSeq" id="WP_142451025.1">
    <property type="nucleotide sequence ID" value="NZ_FXTA01000003.1"/>
</dbReference>
<evidence type="ECO:0000313" key="8">
    <source>
        <dbReference type="EMBL" id="SMO72522.1"/>
    </source>
</evidence>
<sequence length="1016" mass="118104">MFAMFVHTNLIAQMTLSPTFRYCWFLLLLTAVKGFCQENYAFRWYTADNNELPQSSIKAIVPDKYHFIWMTTENGLVRYDGNTFAAFNSSNTNLEGSRFTDIFGSIEKDSLLCYNQGKKELALINGRKIKIFKKKPPVSNIIRKGQHSYFHDGLPSYLSIDPSQQFCTKLPNGSIFFIDPKEIELCDAKMKSIYKIAYSNNNVFNFFAIGNDLFNLKNDGTYDCFSKNGKSSGKLDSEVFKTPHKIYWNITTGQVFLSFKNKIFLLKDHNNKLSTEFIVEFKEFENSNIVSIYYDRINQKLYLGSNTNGLCIVSFPAFKSVKKDHYKSEVYYAAQAFSDSTIITPRGRIFSNKKFIDSIPFPQPVFLDEKVNIALDDAKNIWISRLYNVLCYLKTANYKEHLAYRFNQNPKVIFKDDQNTIWVSLGNTEFKKAKLHTIKNGKISLVAIFKSNINYIAQYDSETLLLGTEKGLFKFNKSSRRLSFVKNSENINIRSIFIDSGKKIWLTTYEKSFFLYSDNTFYSFPVDEDNYLNSSHCIVEDKKGFFWIPTNKGLFQVSRKTLLQYSKNKINSIYYHQYDKSDGFLTNEFNGGCEPNSNFLKNNTIALPSINGFVFFNPYKVLPLLPGNELFIDRVIVDQKVLPLEEKIILPNNFQRVSILIAYPYYGNPENLHIEAKLDKTPNSRWERIKNERSISFTTLPPGEYKLMIRSLSGFNSQYVYKKILLKVPAKFYQTAWFTFLTYLLFIVFVIFIWYVRLYYIKLKNIKLEQVIDEKTKKLAATVKKLQKTKNNLKQEIKQQETLVKSISHDIKSPLKFLTNSISHLFENETIQDDVKLKKHVGTIKMSTTQLYEYVENLIKYSSIFIEGKKLEDECYSLYELIEEKIDIFEKIAEAENIEIINSVDKKLRIRTNKKALSIIVHNLVDNALKNTQNGHVELFSGTKENKLMLTIIDNGRGMSKELIDYYMDFYKNPIVKNYHLGLHMIIELLLIIEGNINITSTLNEGTAIEIIVEYD</sequence>
<dbReference type="SUPFAM" id="SSF55874">
    <property type="entry name" value="ATPase domain of HSP90 chaperone/DNA topoisomerase II/histidine kinase"/>
    <property type="match status" value="1"/>
</dbReference>
<evidence type="ECO:0000256" key="4">
    <source>
        <dbReference type="SAM" id="Coils"/>
    </source>
</evidence>
<keyword evidence="8" id="KW-0418">Kinase</keyword>
<keyword evidence="3" id="KW-0597">Phosphoprotein</keyword>
<evidence type="ECO:0000256" key="3">
    <source>
        <dbReference type="ARBA" id="ARBA00022553"/>
    </source>
</evidence>
<dbReference type="Gene3D" id="2.130.10.10">
    <property type="entry name" value="YVTN repeat-like/Quinoprotein amine dehydrogenase"/>
    <property type="match status" value="2"/>
</dbReference>
<dbReference type="SMART" id="SM00387">
    <property type="entry name" value="HATPase_c"/>
    <property type="match status" value="1"/>
</dbReference>
<dbReference type="PANTHER" id="PTHR43547">
    <property type="entry name" value="TWO-COMPONENT HISTIDINE KINASE"/>
    <property type="match status" value="1"/>
</dbReference>
<dbReference type="InterPro" id="IPR003661">
    <property type="entry name" value="HisK_dim/P_dom"/>
</dbReference>
<dbReference type="EMBL" id="WKKG01000006">
    <property type="protein sequence ID" value="MRX68806.1"/>
    <property type="molecule type" value="Genomic_DNA"/>
</dbReference>
<dbReference type="AlphaFoldDB" id="A0A521DLR0"/>
<dbReference type="Proteomes" id="UP000468990">
    <property type="component" value="Unassembled WGS sequence"/>
</dbReference>
<dbReference type="OrthoDB" id="8676692at2"/>
<evidence type="ECO:0000313" key="9">
    <source>
        <dbReference type="Proteomes" id="UP000317289"/>
    </source>
</evidence>
<feature type="domain" description="Histidine kinase" evidence="6">
    <location>
        <begin position="806"/>
        <end position="1016"/>
    </location>
</feature>
<evidence type="ECO:0000259" key="6">
    <source>
        <dbReference type="PROSITE" id="PS50109"/>
    </source>
</evidence>
<keyword evidence="5" id="KW-0812">Transmembrane</keyword>
<dbReference type="InterPro" id="IPR015943">
    <property type="entry name" value="WD40/YVTN_repeat-like_dom_sf"/>
</dbReference>
<dbReference type="InterPro" id="IPR003594">
    <property type="entry name" value="HATPase_dom"/>
</dbReference>
<dbReference type="InterPro" id="IPR036097">
    <property type="entry name" value="HisK_dim/P_sf"/>
</dbReference>
<comment type="catalytic activity">
    <reaction evidence="1">
        <text>ATP + protein L-histidine = ADP + protein N-phospho-L-histidine.</text>
        <dbReference type="EC" id="2.7.13.3"/>
    </reaction>
</comment>
<dbReference type="EMBL" id="FXTA01000003">
    <property type="protein sequence ID" value="SMO72522.1"/>
    <property type="molecule type" value="Genomic_DNA"/>
</dbReference>
<dbReference type="GO" id="GO:0000155">
    <property type="term" value="F:phosphorelay sensor kinase activity"/>
    <property type="evidence" value="ECO:0007669"/>
    <property type="project" value="InterPro"/>
</dbReference>
<reference evidence="8 9" key="1">
    <citation type="submission" date="2017-05" db="EMBL/GenBank/DDBJ databases">
        <authorList>
            <person name="Varghese N."/>
            <person name="Submissions S."/>
        </authorList>
    </citation>
    <scope>NUCLEOTIDE SEQUENCE [LARGE SCALE GENOMIC DNA]</scope>
    <source>
        <strain evidence="8 9">DSM 19382</strain>
    </source>
</reference>
<dbReference type="CDD" id="cd00075">
    <property type="entry name" value="HATPase"/>
    <property type="match status" value="1"/>
</dbReference>
<dbReference type="Proteomes" id="UP000317289">
    <property type="component" value="Unassembled WGS sequence"/>
</dbReference>
<keyword evidence="4" id="KW-0175">Coiled coil</keyword>
<dbReference type="InterPro" id="IPR013783">
    <property type="entry name" value="Ig-like_fold"/>
</dbReference>
<dbReference type="EC" id="2.7.13.3" evidence="2"/>
<evidence type="ECO:0000256" key="2">
    <source>
        <dbReference type="ARBA" id="ARBA00012438"/>
    </source>
</evidence>
<feature type="coiled-coil region" evidence="4">
    <location>
        <begin position="772"/>
        <end position="810"/>
    </location>
</feature>
<dbReference type="Gene3D" id="1.10.287.130">
    <property type="match status" value="1"/>
</dbReference>
<dbReference type="CDD" id="cd00082">
    <property type="entry name" value="HisKA"/>
    <property type="match status" value="1"/>
</dbReference>
<dbReference type="Gene3D" id="3.30.565.10">
    <property type="entry name" value="Histidine kinase-like ATPase, C-terminal domain"/>
    <property type="match status" value="1"/>
</dbReference>
<keyword evidence="5" id="KW-1133">Transmembrane helix</keyword>
<dbReference type="PROSITE" id="PS50109">
    <property type="entry name" value="HIS_KIN"/>
    <property type="match status" value="1"/>
</dbReference>
<dbReference type="SUPFAM" id="SSF63829">
    <property type="entry name" value="Calcium-dependent phosphotriesterase"/>
    <property type="match status" value="1"/>
</dbReference>
<feature type="transmembrane region" description="Helical" evidence="5">
    <location>
        <begin position="736"/>
        <end position="756"/>
    </location>
</feature>
<gene>
    <name evidence="7" type="ORF">GJU42_12600</name>
    <name evidence="8" type="ORF">SAMN06265349_103351</name>
</gene>
<dbReference type="Pfam" id="PF02518">
    <property type="entry name" value="HATPase_c"/>
    <property type="match status" value="1"/>
</dbReference>
<proteinExistence type="predicted"/>
<accession>A0A521DLR0</accession>
<evidence type="ECO:0000313" key="10">
    <source>
        <dbReference type="Proteomes" id="UP000468990"/>
    </source>
</evidence>
<keyword evidence="10" id="KW-1185">Reference proteome</keyword>
<organism evidence="8 9">
    <name type="scientific">Flavobacterium resistens</name>
    <dbReference type="NCBI Taxonomy" id="443612"/>
    <lineage>
        <taxon>Bacteria</taxon>
        <taxon>Pseudomonadati</taxon>
        <taxon>Bacteroidota</taxon>
        <taxon>Flavobacteriia</taxon>
        <taxon>Flavobacteriales</taxon>
        <taxon>Flavobacteriaceae</taxon>
        <taxon>Flavobacterium</taxon>
    </lineage>
</organism>
<keyword evidence="8" id="KW-0808">Transferase</keyword>
<evidence type="ECO:0000313" key="7">
    <source>
        <dbReference type="EMBL" id="MRX68806.1"/>
    </source>
</evidence>
<dbReference type="InterPro" id="IPR036890">
    <property type="entry name" value="HATPase_C_sf"/>
</dbReference>
<dbReference type="PANTHER" id="PTHR43547:SF2">
    <property type="entry name" value="HYBRID SIGNAL TRANSDUCTION HISTIDINE KINASE C"/>
    <property type="match status" value="1"/>
</dbReference>
<dbReference type="SUPFAM" id="SSF47384">
    <property type="entry name" value="Homodimeric domain of signal transducing histidine kinase"/>
    <property type="match status" value="1"/>
</dbReference>
<evidence type="ECO:0000256" key="1">
    <source>
        <dbReference type="ARBA" id="ARBA00000085"/>
    </source>
</evidence>
<dbReference type="Gene3D" id="2.60.40.10">
    <property type="entry name" value="Immunoglobulins"/>
    <property type="match status" value="1"/>
</dbReference>
<keyword evidence="5" id="KW-0472">Membrane</keyword>
<reference evidence="7 10" key="2">
    <citation type="submission" date="2019-11" db="EMBL/GenBank/DDBJ databases">
        <title>Flavobacterium resistens genome.</title>
        <authorList>
            <person name="Wilson V.M."/>
            <person name="Newman J.D."/>
        </authorList>
    </citation>
    <scope>NUCLEOTIDE SEQUENCE [LARGE SCALE GENOMIC DNA]</scope>
    <source>
        <strain evidence="7 10">DSM 19382</strain>
    </source>
</reference>
<protein>
    <recommendedName>
        <fullName evidence="2">histidine kinase</fullName>
        <ecNumber evidence="2">2.7.13.3</ecNumber>
    </recommendedName>
</protein>
<dbReference type="InterPro" id="IPR005467">
    <property type="entry name" value="His_kinase_dom"/>
</dbReference>
<evidence type="ECO:0000256" key="5">
    <source>
        <dbReference type="SAM" id="Phobius"/>
    </source>
</evidence>